<sequence>MKWLRNIENILAVLAIVFCLYMDKSAWCLLLILIPVLNMFKNVVEE</sequence>
<accession>A0A6H1ZCA0</accession>
<organism evidence="1">
    <name type="scientific">viral metagenome</name>
    <dbReference type="NCBI Taxonomy" id="1070528"/>
    <lineage>
        <taxon>unclassified sequences</taxon>
        <taxon>metagenomes</taxon>
        <taxon>organismal metagenomes</taxon>
    </lineage>
</organism>
<dbReference type="EMBL" id="MT143986">
    <property type="protein sequence ID" value="QJA45168.1"/>
    <property type="molecule type" value="Genomic_DNA"/>
</dbReference>
<gene>
    <name evidence="1" type="ORF">TM448A00186_0080</name>
</gene>
<proteinExistence type="predicted"/>
<dbReference type="AlphaFoldDB" id="A0A6H1ZCA0"/>
<evidence type="ECO:0000313" key="1">
    <source>
        <dbReference type="EMBL" id="QJA45168.1"/>
    </source>
</evidence>
<reference evidence="1" key="1">
    <citation type="submission" date="2020-03" db="EMBL/GenBank/DDBJ databases">
        <title>The deep terrestrial virosphere.</title>
        <authorList>
            <person name="Holmfeldt K."/>
            <person name="Nilsson E."/>
            <person name="Simone D."/>
            <person name="Lopez-Fernandez M."/>
            <person name="Wu X."/>
            <person name="de Brujin I."/>
            <person name="Lundin D."/>
            <person name="Andersson A."/>
            <person name="Bertilsson S."/>
            <person name="Dopson M."/>
        </authorList>
    </citation>
    <scope>NUCLEOTIDE SEQUENCE</scope>
    <source>
        <strain evidence="1">TM448A00186</strain>
    </source>
</reference>
<protein>
    <submittedName>
        <fullName evidence="1">Uncharacterized protein</fullName>
    </submittedName>
</protein>
<name>A0A6H1ZCA0_9ZZZZ</name>